<sequence>MAASRPASRAGELHELIQRALRNQRELLGRMIRGILFESQSQAPAGAEKSGGDIWPPEYEESVHYFAQRIGKGVPANAPIIDFAAFPITVGPAVWPLAELRRAALAAMEDTPEMPHDFIGAAEIAASYATNASLRGMDQTRDRFWQLFQNGLLHFRVVLERGIYEEELVSLINGGLNFTALFYSELGLAEETIRMEMNVSNTQDVEMHTARSGPAPHFVCRIPAVKIRQKVSAATLLSARRDCADQFLNELAVRFNAPVQPRSVPNP</sequence>
<organism evidence="1">
    <name type="scientific">bioreactor metagenome</name>
    <dbReference type="NCBI Taxonomy" id="1076179"/>
    <lineage>
        <taxon>unclassified sequences</taxon>
        <taxon>metagenomes</taxon>
        <taxon>ecological metagenomes</taxon>
    </lineage>
</organism>
<proteinExistence type="predicted"/>
<gene>
    <name evidence="1" type="ORF">SDC9_122899</name>
</gene>
<reference evidence="1" key="1">
    <citation type="submission" date="2019-08" db="EMBL/GenBank/DDBJ databases">
        <authorList>
            <person name="Kucharzyk K."/>
            <person name="Murdoch R.W."/>
            <person name="Higgins S."/>
            <person name="Loffler F."/>
        </authorList>
    </citation>
    <scope>NUCLEOTIDE SEQUENCE</scope>
</reference>
<protein>
    <submittedName>
        <fullName evidence="1">Uncharacterized protein</fullName>
    </submittedName>
</protein>
<comment type="caution">
    <text evidence="1">The sequence shown here is derived from an EMBL/GenBank/DDBJ whole genome shotgun (WGS) entry which is preliminary data.</text>
</comment>
<accession>A0A645CG26</accession>
<dbReference type="AlphaFoldDB" id="A0A645CG26"/>
<name>A0A645CG26_9ZZZZ</name>
<dbReference type="EMBL" id="VSSQ01026945">
    <property type="protein sequence ID" value="MPM75904.1"/>
    <property type="molecule type" value="Genomic_DNA"/>
</dbReference>
<evidence type="ECO:0000313" key="1">
    <source>
        <dbReference type="EMBL" id="MPM75904.1"/>
    </source>
</evidence>